<proteinExistence type="inferred from homology"/>
<keyword evidence="2" id="KW-0804">Transcription</keyword>
<feature type="binding site" evidence="2">
    <location>
        <begin position="92"/>
        <end position="94"/>
    </location>
    <ligand>
        <name>biotin</name>
        <dbReference type="ChEBI" id="CHEBI:57586"/>
    </ligand>
</feature>
<dbReference type="EMBL" id="WPCR01000005">
    <property type="protein sequence ID" value="NHM14109.1"/>
    <property type="molecule type" value="Genomic_DNA"/>
</dbReference>
<dbReference type="InterPro" id="IPR045864">
    <property type="entry name" value="aa-tRNA-synth_II/BPL/LPL"/>
</dbReference>
<evidence type="ECO:0000313" key="7">
    <source>
        <dbReference type="Proteomes" id="UP000671910"/>
    </source>
</evidence>
<dbReference type="InterPro" id="IPR013196">
    <property type="entry name" value="HTH_11"/>
</dbReference>
<evidence type="ECO:0000256" key="2">
    <source>
        <dbReference type="HAMAP-Rule" id="MF_00978"/>
    </source>
</evidence>
<feature type="domain" description="BPL/LPL catalytic" evidence="3">
    <location>
        <begin position="69"/>
        <end position="262"/>
    </location>
</feature>
<dbReference type="Gene3D" id="1.10.10.10">
    <property type="entry name" value="Winged helix-like DNA-binding domain superfamily/Winged helix DNA-binding domain"/>
    <property type="match status" value="1"/>
</dbReference>
<evidence type="ECO:0000256" key="1">
    <source>
        <dbReference type="ARBA" id="ARBA00022598"/>
    </source>
</evidence>
<keyword evidence="2" id="KW-0092">Biotin</keyword>
<comment type="similarity">
    <text evidence="2">Belongs to the biotin--protein ligase family.</text>
</comment>
<reference evidence="4 6" key="1">
    <citation type="submission" date="2019-11" db="EMBL/GenBank/DDBJ databases">
        <title>Eggerthellaceae novel genus isolated from the rectal contents of marmort.</title>
        <authorList>
            <person name="Zhang G."/>
        </authorList>
    </citation>
    <scope>NUCLEOTIDE SEQUENCE [LARGE SCALE GENOMIC DNA]</scope>
    <source>
        <strain evidence="4">Zg-886</strain>
        <strain evidence="6">zg-886</strain>
    </source>
</reference>
<organism evidence="5 7">
    <name type="scientific">Xiamenia xianingshaonis</name>
    <dbReference type="NCBI Taxonomy" id="2682776"/>
    <lineage>
        <taxon>Bacteria</taxon>
        <taxon>Bacillati</taxon>
        <taxon>Actinomycetota</taxon>
        <taxon>Coriobacteriia</taxon>
        <taxon>Eggerthellales</taxon>
        <taxon>Eggerthellaceae</taxon>
        <taxon>Xiamenia</taxon>
    </lineage>
</organism>
<keyword evidence="2" id="KW-0547">Nucleotide-binding</keyword>
<evidence type="ECO:0000313" key="5">
    <source>
        <dbReference type="EMBL" id="QTU83972.1"/>
    </source>
</evidence>
<dbReference type="PANTHER" id="PTHR12835">
    <property type="entry name" value="BIOTIN PROTEIN LIGASE"/>
    <property type="match status" value="1"/>
</dbReference>
<dbReference type="EC" id="6.3.4.15" evidence="2"/>
<dbReference type="GO" id="GO:0004077">
    <property type="term" value="F:biotin--[biotin carboxyl-carrier protein] ligase activity"/>
    <property type="evidence" value="ECO:0007669"/>
    <property type="project" value="UniProtKB-UniRule"/>
</dbReference>
<protein>
    <recommendedName>
        <fullName evidence="2">Bifunctional ligase/repressor BirA</fullName>
    </recommendedName>
    <alternativeName>
        <fullName evidence="2">Biotin--[acetyl-CoA-carboxylase] ligase</fullName>
        <ecNumber evidence="2">6.3.4.15</ecNumber>
    </alternativeName>
    <alternativeName>
        <fullName evidence="2">Biotin--protein ligase</fullName>
    </alternativeName>
    <alternativeName>
        <fullName evidence="2">Biotin-[acetyl-CoA carboxylase] synthetase</fullName>
    </alternativeName>
</protein>
<dbReference type="InterPro" id="IPR004408">
    <property type="entry name" value="Biotin_CoA_COase_ligase"/>
</dbReference>
<sequence length="328" mass="36194">MANTKEQVLRFLENSAGKHISGEKLAQSLGVSRNAIWKAVRSLRAEGFDIQAVTNRGYCLVKDADSLSAHRICSHLPESHPFHLVVRSVVGSTNTEGRRWAAQGAKEGTVIVAEEQTNGRGRVGKSFFSPPRTGLYLSIVLRPSIRADQAQFLTTMAAVACARAIESVTDQHAGIKWVNDIYCNDSKVAGILTEGSVDMESGLLEYAVLGVGINVREPEKGFPQEISERAGSLEGQLGFDVPRNLLAAAFLKEFWALYTELPNRNYYEEYRRRCFVLGSHVIVKRGNRRLRAKAVDLTKDFELVIELPDKTRAALPFGEISAPAPPNR</sequence>
<dbReference type="PANTHER" id="PTHR12835:SF5">
    <property type="entry name" value="BIOTIN--PROTEIN LIGASE"/>
    <property type="match status" value="1"/>
</dbReference>
<dbReference type="AlphaFoldDB" id="A0A9E6MPG8"/>
<keyword evidence="2" id="KW-0238">DNA-binding</keyword>
<dbReference type="GO" id="GO:0005524">
    <property type="term" value="F:ATP binding"/>
    <property type="evidence" value="ECO:0007669"/>
    <property type="project" value="UniProtKB-UniRule"/>
</dbReference>
<feature type="binding site" evidence="2">
    <location>
        <position position="187"/>
    </location>
    <ligand>
        <name>biotin</name>
        <dbReference type="ChEBI" id="CHEBI:57586"/>
    </ligand>
</feature>
<dbReference type="Gene3D" id="3.30.930.10">
    <property type="entry name" value="Bira Bifunctional Protein, Domain 2"/>
    <property type="match status" value="1"/>
</dbReference>
<dbReference type="Proteomes" id="UP000636394">
    <property type="component" value="Unassembled WGS sequence"/>
</dbReference>
<dbReference type="SUPFAM" id="SSF55681">
    <property type="entry name" value="Class II aaRS and biotin synthetases"/>
    <property type="match status" value="1"/>
</dbReference>
<dbReference type="NCBIfam" id="TIGR00121">
    <property type="entry name" value="birA_ligase"/>
    <property type="match status" value="1"/>
</dbReference>
<comment type="function">
    <text evidence="2">Acts both as a biotin--[acetyl-CoA-carboxylase] ligase and a repressor.</text>
</comment>
<dbReference type="Proteomes" id="UP000671910">
    <property type="component" value="Chromosome"/>
</dbReference>
<dbReference type="Pfam" id="PF03099">
    <property type="entry name" value="BPL_LplA_LipB"/>
    <property type="match status" value="1"/>
</dbReference>
<feature type="DNA-binding region" description="H-T-H motif" evidence="2">
    <location>
        <begin position="22"/>
        <end position="41"/>
    </location>
</feature>
<gene>
    <name evidence="2" type="primary">birA</name>
    <name evidence="4" type="ORF">GMI68_04905</name>
    <name evidence="5" type="ORF">J7S26_06280</name>
</gene>
<dbReference type="GO" id="GO:0005737">
    <property type="term" value="C:cytoplasm"/>
    <property type="evidence" value="ECO:0007669"/>
    <property type="project" value="TreeGrafter"/>
</dbReference>
<comment type="catalytic activity">
    <reaction evidence="2">
        <text>biotin + L-lysyl-[protein] + ATP = N(6)-biotinyl-L-lysyl-[protein] + AMP + diphosphate + H(+)</text>
        <dbReference type="Rhea" id="RHEA:11756"/>
        <dbReference type="Rhea" id="RHEA-COMP:9752"/>
        <dbReference type="Rhea" id="RHEA-COMP:10505"/>
        <dbReference type="ChEBI" id="CHEBI:15378"/>
        <dbReference type="ChEBI" id="CHEBI:29969"/>
        <dbReference type="ChEBI" id="CHEBI:30616"/>
        <dbReference type="ChEBI" id="CHEBI:33019"/>
        <dbReference type="ChEBI" id="CHEBI:57586"/>
        <dbReference type="ChEBI" id="CHEBI:83144"/>
        <dbReference type="ChEBI" id="CHEBI:456215"/>
        <dbReference type="EC" id="6.3.4.15"/>
    </reaction>
</comment>
<dbReference type="HAMAP" id="MF_00978">
    <property type="entry name" value="Bifunct_BirA"/>
    <property type="match status" value="1"/>
</dbReference>
<dbReference type="RefSeq" id="WP_165060433.1">
    <property type="nucleotide sequence ID" value="NZ_CP072829.1"/>
</dbReference>
<dbReference type="Pfam" id="PF08279">
    <property type="entry name" value="HTH_11"/>
    <property type="match status" value="1"/>
</dbReference>
<evidence type="ECO:0000313" key="4">
    <source>
        <dbReference type="EMBL" id="NHM14109.1"/>
    </source>
</evidence>
<dbReference type="InterPro" id="IPR036390">
    <property type="entry name" value="WH_DNA-bd_sf"/>
</dbReference>
<keyword evidence="2" id="KW-0067">ATP-binding</keyword>
<keyword evidence="1 2" id="KW-0436">Ligase</keyword>
<evidence type="ECO:0000313" key="6">
    <source>
        <dbReference type="Proteomes" id="UP000636394"/>
    </source>
</evidence>
<accession>A0A9E6MPG8</accession>
<keyword evidence="6" id="KW-1185">Reference proteome</keyword>
<dbReference type="GO" id="GO:0003677">
    <property type="term" value="F:DNA binding"/>
    <property type="evidence" value="ECO:0007669"/>
    <property type="project" value="UniProtKB-UniRule"/>
</dbReference>
<keyword evidence="2" id="KW-0805">Transcription regulation</keyword>
<name>A0A9E6MPG8_9ACTN</name>
<dbReference type="KEGG" id="ebz:J7S26_06280"/>
<keyword evidence="2" id="KW-0678">Repressor</keyword>
<dbReference type="GO" id="GO:0006355">
    <property type="term" value="P:regulation of DNA-templated transcription"/>
    <property type="evidence" value="ECO:0007669"/>
    <property type="project" value="UniProtKB-UniRule"/>
</dbReference>
<dbReference type="InterPro" id="IPR030855">
    <property type="entry name" value="Bifunct_BirA"/>
</dbReference>
<dbReference type="PROSITE" id="PS51733">
    <property type="entry name" value="BPL_LPL_CATALYTIC"/>
    <property type="match status" value="1"/>
</dbReference>
<dbReference type="EMBL" id="CP072829">
    <property type="protein sequence ID" value="QTU83972.1"/>
    <property type="molecule type" value="Genomic_DNA"/>
</dbReference>
<dbReference type="InterPro" id="IPR004143">
    <property type="entry name" value="BPL_LPL_catalytic"/>
</dbReference>
<dbReference type="SUPFAM" id="SSF46785">
    <property type="entry name" value="Winged helix' DNA-binding domain"/>
    <property type="match status" value="1"/>
</dbReference>
<evidence type="ECO:0000259" key="3">
    <source>
        <dbReference type="PROSITE" id="PS51733"/>
    </source>
</evidence>
<dbReference type="CDD" id="cd16442">
    <property type="entry name" value="BPL"/>
    <property type="match status" value="1"/>
</dbReference>
<feature type="binding site" evidence="2">
    <location>
        <begin position="120"/>
        <end position="122"/>
    </location>
    <ligand>
        <name>biotin</name>
        <dbReference type="ChEBI" id="CHEBI:57586"/>
    </ligand>
</feature>
<dbReference type="InterPro" id="IPR036388">
    <property type="entry name" value="WH-like_DNA-bd_sf"/>
</dbReference>
<feature type="binding site" evidence="2">
    <location>
        <position position="116"/>
    </location>
    <ligand>
        <name>biotin</name>
        <dbReference type="ChEBI" id="CHEBI:57586"/>
    </ligand>
</feature>
<reference evidence="5" key="2">
    <citation type="submission" date="2021-04" db="EMBL/GenBank/DDBJ databases">
        <title>Novel species in family Eggerthellaceae.</title>
        <authorList>
            <person name="Zhang G."/>
        </authorList>
    </citation>
    <scope>NUCLEOTIDE SEQUENCE</scope>
    <source>
        <strain evidence="5">Zg-886</strain>
    </source>
</reference>